<feature type="chain" id="PRO_5036505863" evidence="6">
    <location>
        <begin position="29"/>
        <end position="218"/>
    </location>
</feature>
<protein>
    <submittedName>
        <fullName evidence="7">Uncharacterized protein</fullName>
    </submittedName>
</protein>
<evidence type="ECO:0000256" key="1">
    <source>
        <dbReference type="ARBA" id="ARBA00005416"/>
    </source>
</evidence>
<gene>
    <name evidence="7" type="ORF">Bca52824_063877</name>
</gene>
<feature type="region of interest" description="Disordered" evidence="5">
    <location>
        <begin position="184"/>
        <end position="218"/>
    </location>
</feature>
<organism evidence="7 8">
    <name type="scientific">Brassica carinata</name>
    <name type="common">Ethiopian mustard</name>
    <name type="synonym">Abyssinian cabbage</name>
    <dbReference type="NCBI Taxonomy" id="52824"/>
    <lineage>
        <taxon>Eukaryota</taxon>
        <taxon>Viridiplantae</taxon>
        <taxon>Streptophyta</taxon>
        <taxon>Embryophyta</taxon>
        <taxon>Tracheophyta</taxon>
        <taxon>Spermatophyta</taxon>
        <taxon>Magnoliopsida</taxon>
        <taxon>eudicotyledons</taxon>
        <taxon>Gunneridae</taxon>
        <taxon>Pentapetalae</taxon>
        <taxon>rosids</taxon>
        <taxon>malvids</taxon>
        <taxon>Brassicales</taxon>
        <taxon>Brassicaceae</taxon>
        <taxon>Brassiceae</taxon>
        <taxon>Brassica</taxon>
    </lineage>
</organism>
<reference evidence="7 8" key="1">
    <citation type="submission" date="2020-02" db="EMBL/GenBank/DDBJ databases">
        <authorList>
            <person name="Ma Q."/>
            <person name="Huang Y."/>
            <person name="Song X."/>
            <person name="Pei D."/>
        </authorList>
    </citation>
    <scope>NUCLEOTIDE SEQUENCE [LARGE SCALE GENOMIC DNA]</scope>
    <source>
        <strain evidence="7">Sxm20200214</strain>
        <tissue evidence="7">Leaf</tissue>
    </source>
</reference>
<evidence type="ECO:0000256" key="2">
    <source>
        <dbReference type="ARBA" id="ARBA00022473"/>
    </source>
</evidence>
<dbReference type="PANTHER" id="PTHR34359">
    <property type="entry name" value="CLAVATA3/ESR (CLE)-RELATED PROTEIN 10"/>
    <property type="match status" value="1"/>
</dbReference>
<feature type="region of interest" description="Disordered" evidence="5">
    <location>
        <begin position="86"/>
        <end position="109"/>
    </location>
</feature>
<keyword evidence="4" id="KW-0379">Hydroxylation</keyword>
<dbReference type="InterPro" id="IPR039618">
    <property type="entry name" value="CLE9-13"/>
</dbReference>
<dbReference type="AlphaFoldDB" id="A0A8X7QHA2"/>
<comment type="similarity">
    <text evidence="1">Belongs to the CLV3/ESR signal peptide family.</text>
</comment>
<evidence type="ECO:0000313" key="8">
    <source>
        <dbReference type="Proteomes" id="UP000886595"/>
    </source>
</evidence>
<keyword evidence="6" id="KW-0732">Signal</keyword>
<sequence length="218" mass="25116">MTTGNLNRTILIFVLLLVFLLLSASLTAEENRTTPRNFPYRTDHRFVPRVHHPYYVTPNGSCDDSFSRPYARSMCLELERIHRSSRKQPLVPLPPPEIDPSNDDGQPEPYDLDLCPPPRLLLSASLTAEENRTTPRNFPYRTDHRFVPRVHHPYYVTPNGSCDDSFSRPYARSMCLELERIHRSSRKQPLVPLPPPEIDPRYGVDKRLVPSGPNPLHN</sequence>
<name>A0A8X7QHA2_BRACI</name>
<evidence type="ECO:0000256" key="3">
    <source>
        <dbReference type="ARBA" id="ARBA00022782"/>
    </source>
</evidence>
<dbReference type="PANTHER" id="PTHR34359:SF5">
    <property type="entry name" value="CLAVATA3_ESR (CLE)-RELATED PROTEIN 9"/>
    <property type="match status" value="1"/>
</dbReference>
<keyword evidence="2" id="KW-0217">Developmental protein</keyword>
<feature type="compositionally biased region" description="Basic and acidic residues" evidence="5">
    <location>
        <begin position="198"/>
        <end position="208"/>
    </location>
</feature>
<keyword evidence="8" id="KW-1185">Reference proteome</keyword>
<dbReference type="Proteomes" id="UP000886595">
    <property type="component" value="Unassembled WGS sequence"/>
</dbReference>
<dbReference type="OrthoDB" id="753861at2759"/>
<evidence type="ECO:0000256" key="5">
    <source>
        <dbReference type="SAM" id="MobiDB-lite"/>
    </source>
</evidence>
<evidence type="ECO:0000256" key="6">
    <source>
        <dbReference type="SAM" id="SignalP"/>
    </source>
</evidence>
<proteinExistence type="inferred from homology"/>
<evidence type="ECO:0000256" key="4">
    <source>
        <dbReference type="ARBA" id="ARBA00023278"/>
    </source>
</evidence>
<keyword evidence="3" id="KW-0221">Differentiation</keyword>
<dbReference type="GO" id="GO:0030154">
    <property type="term" value="P:cell differentiation"/>
    <property type="evidence" value="ECO:0007669"/>
    <property type="project" value="UniProtKB-KW"/>
</dbReference>
<accession>A0A8X7QHA2</accession>
<dbReference type="EMBL" id="JAAMPC010000013">
    <property type="protein sequence ID" value="KAG2269322.1"/>
    <property type="molecule type" value="Genomic_DNA"/>
</dbReference>
<feature type="signal peptide" evidence="6">
    <location>
        <begin position="1"/>
        <end position="28"/>
    </location>
</feature>
<comment type="caution">
    <text evidence="7">The sequence shown here is derived from an EMBL/GenBank/DDBJ whole genome shotgun (WGS) entry which is preliminary data.</text>
</comment>
<evidence type="ECO:0000313" key="7">
    <source>
        <dbReference type="EMBL" id="KAG2269322.1"/>
    </source>
</evidence>